<dbReference type="GO" id="GO:0008270">
    <property type="term" value="F:zinc ion binding"/>
    <property type="evidence" value="ECO:0007669"/>
    <property type="project" value="UniProtKB-KW"/>
</dbReference>
<evidence type="ECO:0000256" key="12">
    <source>
        <dbReference type="ARBA" id="ARBA00022989"/>
    </source>
</evidence>
<reference evidence="20" key="1">
    <citation type="submission" date="2019-07" db="EMBL/GenBank/DDBJ databases">
        <title>De Novo Assembly of kiwifruit Actinidia rufa.</title>
        <authorList>
            <person name="Sugita-Konishi S."/>
            <person name="Sato K."/>
            <person name="Mori E."/>
            <person name="Abe Y."/>
            <person name="Kisaki G."/>
            <person name="Hamano K."/>
            <person name="Suezawa K."/>
            <person name="Otani M."/>
            <person name="Fukuda T."/>
            <person name="Manabe T."/>
            <person name="Gomi K."/>
            <person name="Tabuchi M."/>
            <person name="Akimitsu K."/>
            <person name="Kataoka I."/>
        </authorList>
    </citation>
    <scope>NUCLEOTIDE SEQUENCE [LARGE SCALE GENOMIC DNA]</scope>
    <source>
        <strain evidence="20">cv. Fuchu</strain>
    </source>
</reference>
<keyword evidence="12 16" id="KW-1133">Transmembrane helix</keyword>
<keyword evidence="20" id="KW-1185">Reference proteome</keyword>
<dbReference type="AlphaFoldDB" id="A0A7J0DYG9"/>
<feature type="domain" description="Wall-associated receptor kinase galacturonan-binding" evidence="18">
    <location>
        <begin position="28"/>
        <end position="95"/>
    </location>
</feature>
<name>A0A7J0DYG9_9ERIC</name>
<evidence type="ECO:0000256" key="15">
    <source>
        <dbReference type="SAM" id="MobiDB-lite"/>
    </source>
</evidence>
<evidence type="ECO:0000256" key="2">
    <source>
        <dbReference type="ARBA" id="ARBA00004167"/>
    </source>
</evidence>
<organism evidence="19 20">
    <name type="scientific">Actinidia rufa</name>
    <dbReference type="NCBI Taxonomy" id="165716"/>
    <lineage>
        <taxon>Eukaryota</taxon>
        <taxon>Viridiplantae</taxon>
        <taxon>Streptophyta</taxon>
        <taxon>Embryophyta</taxon>
        <taxon>Tracheophyta</taxon>
        <taxon>Spermatophyta</taxon>
        <taxon>Magnoliopsida</taxon>
        <taxon>eudicotyledons</taxon>
        <taxon>Gunneridae</taxon>
        <taxon>Pentapetalae</taxon>
        <taxon>asterids</taxon>
        <taxon>Ericales</taxon>
        <taxon>Actinidiaceae</taxon>
        <taxon>Actinidia</taxon>
    </lineage>
</organism>
<evidence type="ECO:0000256" key="10">
    <source>
        <dbReference type="ARBA" id="ARBA00022786"/>
    </source>
</evidence>
<dbReference type="PANTHER" id="PTHR46279">
    <property type="entry name" value="RING/U-BOX SUPERFAMILY PROTEIN"/>
    <property type="match status" value="1"/>
</dbReference>
<sequence>MVIFLLLLLFQGVFEGVGIGAQQLGDECMPARCGYYGPTIRFPFWLKGHQPQHCGYPHPEFTLSCSPTDNRTLLHLLSSSLNLSVLDIYYQYQYLTYEVPIGCPPLTYPYVSASPFYFTYQFDYNYIENIRSSLFSCPSTNTFLDYPVTCLNSPGHNVYAVDSDDSIQWMYDTLLWVRPDCHICEFSDKYCRLKNNSREHDTECFPNPEPPILGFPEPEPPILGPSGTKSGKHGEVKGLIAGGLSLFVVGAMAIYFVNRSNRLKKEDQEMGSTLAMPPSPFSTTNASTSRGNIGGSSFSSKLEVISESE</sequence>
<dbReference type="PANTHER" id="PTHR46279:SF9">
    <property type="entry name" value="OS01G0116300 PROTEIN"/>
    <property type="match status" value="1"/>
</dbReference>
<evidence type="ECO:0000256" key="17">
    <source>
        <dbReference type="SAM" id="SignalP"/>
    </source>
</evidence>
<evidence type="ECO:0000256" key="7">
    <source>
        <dbReference type="ARBA" id="ARBA00022723"/>
    </source>
</evidence>
<keyword evidence="5" id="KW-0808">Transferase</keyword>
<gene>
    <name evidence="19" type="ORF">Acr_00g0095900</name>
</gene>
<evidence type="ECO:0000256" key="13">
    <source>
        <dbReference type="ARBA" id="ARBA00023136"/>
    </source>
</evidence>
<dbReference type="InterPro" id="IPR046948">
    <property type="entry name" value="ATL20-22-like"/>
</dbReference>
<accession>A0A7J0DYG9</accession>
<evidence type="ECO:0000259" key="18">
    <source>
        <dbReference type="Pfam" id="PF13947"/>
    </source>
</evidence>
<evidence type="ECO:0000313" key="19">
    <source>
        <dbReference type="EMBL" id="GFS45403.1"/>
    </source>
</evidence>
<dbReference type="Proteomes" id="UP000585474">
    <property type="component" value="Unassembled WGS sequence"/>
</dbReference>
<comment type="catalytic activity">
    <reaction evidence="1">
        <text>S-ubiquitinyl-[E2 ubiquitin-conjugating enzyme]-L-cysteine + [acceptor protein]-L-lysine = [E2 ubiquitin-conjugating enzyme]-L-cysteine + N(6)-ubiquitinyl-[acceptor protein]-L-lysine.</text>
        <dbReference type="EC" id="2.3.2.27"/>
    </reaction>
</comment>
<evidence type="ECO:0000256" key="16">
    <source>
        <dbReference type="SAM" id="Phobius"/>
    </source>
</evidence>
<comment type="pathway">
    <text evidence="3">Protein modification; protein ubiquitination.</text>
</comment>
<proteinExistence type="inferred from homology"/>
<keyword evidence="9" id="KW-0863">Zinc-finger</keyword>
<keyword evidence="10" id="KW-0833">Ubl conjugation pathway</keyword>
<comment type="caution">
    <text evidence="19">The sequence shown here is derived from an EMBL/GenBank/DDBJ whole genome shotgun (WGS) entry which is preliminary data.</text>
</comment>
<comment type="subcellular location">
    <subcellularLocation>
        <location evidence="2">Membrane</location>
        <topology evidence="2">Single-pass membrane protein</topology>
    </subcellularLocation>
</comment>
<keyword evidence="11" id="KW-0862">Zinc</keyword>
<evidence type="ECO:0000256" key="8">
    <source>
        <dbReference type="ARBA" id="ARBA00022729"/>
    </source>
</evidence>
<evidence type="ECO:0000256" key="1">
    <source>
        <dbReference type="ARBA" id="ARBA00000900"/>
    </source>
</evidence>
<evidence type="ECO:0000313" key="20">
    <source>
        <dbReference type="Proteomes" id="UP000585474"/>
    </source>
</evidence>
<evidence type="ECO:0000256" key="3">
    <source>
        <dbReference type="ARBA" id="ARBA00004906"/>
    </source>
</evidence>
<feature type="compositionally biased region" description="Polar residues" evidence="15">
    <location>
        <begin position="281"/>
        <end position="300"/>
    </location>
</feature>
<keyword evidence="6 16" id="KW-0812">Transmembrane</keyword>
<comment type="similarity">
    <text evidence="14">Belongs to the RING-type zinc finger family. ATL subfamily.</text>
</comment>
<feature type="region of interest" description="Disordered" evidence="15">
    <location>
        <begin position="268"/>
        <end position="309"/>
    </location>
</feature>
<evidence type="ECO:0000256" key="11">
    <source>
        <dbReference type="ARBA" id="ARBA00022833"/>
    </source>
</evidence>
<feature type="transmembrane region" description="Helical" evidence="16">
    <location>
        <begin position="238"/>
        <end position="257"/>
    </location>
</feature>
<dbReference type="Pfam" id="PF13947">
    <property type="entry name" value="GUB_WAK_bind"/>
    <property type="match status" value="1"/>
</dbReference>
<dbReference type="InterPro" id="IPR025287">
    <property type="entry name" value="WAK_GUB"/>
</dbReference>
<evidence type="ECO:0000256" key="6">
    <source>
        <dbReference type="ARBA" id="ARBA00022692"/>
    </source>
</evidence>
<keyword evidence="8 17" id="KW-0732">Signal</keyword>
<dbReference type="GO" id="GO:0030247">
    <property type="term" value="F:polysaccharide binding"/>
    <property type="evidence" value="ECO:0007669"/>
    <property type="project" value="InterPro"/>
</dbReference>
<dbReference type="GO" id="GO:0061630">
    <property type="term" value="F:ubiquitin protein ligase activity"/>
    <property type="evidence" value="ECO:0007669"/>
    <property type="project" value="UniProtKB-EC"/>
</dbReference>
<evidence type="ECO:0000256" key="14">
    <source>
        <dbReference type="ARBA" id="ARBA00024209"/>
    </source>
</evidence>
<evidence type="ECO:0000256" key="4">
    <source>
        <dbReference type="ARBA" id="ARBA00012483"/>
    </source>
</evidence>
<dbReference type="EMBL" id="BJWL01000447">
    <property type="protein sequence ID" value="GFS45403.1"/>
    <property type="molecule type" value="Genomic_DNA"/>
</dbReference>
<dbReference type="GO" id="GO:0016020">
    <property type="term" value="C:membrane"/>
    <property type="evidence" value="ECO:0007669"/>
    <property type="project" value="UniProtKB-SubCell"/>
</dbReference>
<evidence type="ECO:0000256" key="5">
    <source>
        <dbReference type="ARBA" id="ARBA00022679"/>
    </source>
</evidence>
<keyword evidence="13 16" id="KW-0472">Membrane</keyword>
<dbReference type="EC" id="2.3.2.27" evidence="4"/>
<protein>
    <recommendedName>
        <fullName evidence="4">RING-type E3 ubiquitin transferase</fullName>
        <ecNumber evidence="4">2.3.2.27</ecNumber>
    </recommendedName>
</protein>
<evidence type="ECO:0000256" key="9">
    <source>
        <dbReference type="ARBA" id="ARBA00022771"/>
    </source>
</evidence>
<dbReference type="OrthoDB" id="547665at2759"/>
<keyword evidence="7" id="KW-0479">Metal-binding</keyword>
<feature type="chain" id="PRO_5029461966" description="RING-type E3 ubiquitin transferase" evidence="17">
    <location>
        <begin position="17"/>
        <end position="309"/>
    </location>
</feature>
<feature type="signal peptide" evidence="17">
    <location>
        <begin position="1"/>
        <end position="16"/>
    </location>
</feature>